<proteinExistence type="predicted"/>
<evidence type="ECO:0000256" key="1">
    <source>
        <dbReference type="SAM" id="MobiDB-lite"/>
    </source>
</evidence>
<dbReference type="AlphaFoldDB" id="A0A061BD30"/>
<reference evidence="2" key="1">
    <citation type="journal article" date="2014" name="Genome Announc.">
        <title>Draft genome sequence of Rhodosporidium toruloides CECT1137, an oleaginous yeast of biotechnological interest.</title>
        <authorList>
            <person name="Morin N."/>
            <person name="Calcas X."/>
            <person name="Devillers H."/>
            <person name="Durrens P."/>
            <person name="Sherman D.J."/>
            <person name="Nicaud J.-M."/>
            <person name="Neuveglise C."/>
        </authorList>
    </citation>
    <scope>NUCLEOTIDE SEQUENCE</scope>
    <source>
        <strain evidence="2">CECT1137</strain>
    </source>
</reference>
<accession>A0A061BD30</accession>
<feature type="region of interest" description="Disordered" evidence="1">
    <location>
        <begin position="17"/>
        <end position="61"/>
    </location>
</feature>
<evidence type="ECO:0000313" key="2">
    <source>
        <dbReference type="EMBL" id="CDR44865.1"/>
    </source>
</evidence>
<dbReference type="EMBL" id="LK052945">
    <property type="protein sequence ID" value="CDR44865.1"/>
    <property type="molecule type" value="Genomic_DNA"/>
</dbReference>
<organism evidence="2">
    <name type="scientific">Rhodotorula toruloides</name>
    <name type="common">Yeast</name>
    <name type="synonym">Rhodosporidium toruloides</name>
    <dbReference type="NCBI Taxonomy" id="5286"/>
    <lineage>
        <taxon>Eukaryota</taxon>
        <taxon>Fungi</taxon>
        <taxon>Dikarya</taxon>
        <taxon>Basidiomycota</taxon>
        <taxon>Pucciniomycotina</taxon>
        <taxon>Microbotryomycetes</taxon>
        <taxon>Sporidiobolales</taxon>
        <taxon>Sporidiobolaceae</taxon>
        <taxon>Rhodotorula</taxon>
    </lineage>
</organism>
<gene>
    <name evidence="2" type="ORF">RHTO0S_10e02080g</name>
</gene>
<sequence>MPLFSRALALPRLPHRAPSQNLLAPHPARPFTTSHKRLGDDTVSSFAKGSKLGGGENGSHALGPDSLLTKGLGTVVLIGFVFYLESRISGQLTPMSVDLAETQQAVKGLSGAMHEVRSDLRDTKKLLNKLSFQVGRLDGRLSGMVTGVGASEFPQNQV</sequence>
<name>A0A061BD30_RHOTO</name>
<protein>
    <submittedName>
        <fullName evidence="2">RHTO0S10e02080g1_1</fullName>
    </submittedName>
</protein>